<name>A0ABM7UUH7_9STRE</name>
<keyword evidence="2" id="KW-1185">Reference proteome</keyword>
<dbReference type="EMBL" id="AP024523">
    <property type="protein sequence ID" value="BDB09317.1"/>
    <property type="molecule type" value="Genomic_DNA"/>
</dbReference>
<accession>A0ABM7UUH7</accession>
<reference evidence="1" key="1">
    <citation type="journal article" date="2022" name="J Glob Antimicrob Resist">
        <title>Identification and characterisation of a novel multidrug-resistant streptococcus, Streptococcus toyakuensis sp. nov., from a blood sample.</title>
        <authorList>
            <person name="Wajima T."/>
            <person name="Hagimoto A."/>
            <person name="Tanaka E."/>
            <person name="Kawamura Y."/>
            <person name="Nakaminami H."/>
        </authorList>
    </citation>
    <scope>NUCLEOTIDE SEQUENCE</scope>
    <source>
        <strain evidence="1">TP1632</strain>
    </source>
</reference>
<dbReference type="Proteomes" id="UP001060027">
    <property type="component" value="Chromosome"/>
</dbReference>
<evidence type="ECO:0000313" key="1">
    <source>
        <dbReference type="EMBL" id="BDB09317.1"/>
    </source>
</evidence>
<evidence type="ECO:0000313" key="2">
    <source>
        <dbReference type="Proteomes" id="UP001060027"/>
    </source>
</evidence>
<protein>
    <recommendedName>
        <fullName evidence="3">Nucleoside 2-deoxyribosyltransferase</fullName>
    </recommendedName>
</protein>
<dbReference type="RefSeq" id="WP_173278584.1">
    <property type="nucleotide sequence ID" value="NZ_AP024523.1"/>
</dbReference>
<organism evidence="1 2">
    <name type="scientific">Streptococcus toyakuensis</name>
    <dbReference type="NCBI Taxonomy" id="2819619"/>
    <lineage>
        <taxon>Bacteria</taxon>
        <taxon>Bacillati</taxon>
        <taxon>Bacillota</taxon>
        <taxon>Bacilli</taxon>
        <taxon>Lactobacillales</taxon>
        <taxon>Streptococcaceae</taxon>
        <taxon>Streptococcus</taxon>
        <taxon>Streptococcus mitis group</taxon>
    </lineage>
</organism>
<gene>
    <name evidence="1" type="ORF">STYK_11310</name>
</gene>
<dbReference type="Gene3D" id="3.40.50.450">
    <property type="match status" value="1"/>
</dbReference>
<evidence type="ECO:0008006" key="3">
    <source>
        <dbReference type="Google" id="ProtNLM"/>
    </source>
</evidence>
<proteinExistence type="predicted"/>
<sequence length="231" mass="26578">MSKKTCFVVSAIGQEKSEIRNHSDSVLKHIIKPALSDKYDVTRADELYHSDKIDEKIFKALSDSDLAIVDITGNNPNVFLELGYRKALDLPTIFLRQQTDEDIPFDIRTINIIQYDLKNASGTNMLDSVQKTIERIQKTEETLDFSTLKNKNNDEKDYVTTQEFSQLTSTINNIYDAVEKLSHEVKNISKTNHSTTQEDIIMMAFQNPEKLEKFFELQNKYPNVFSPNNTN</sequence>